<name>A0ACB0EIP3_RANTA</name>
<protein>
    <submittedName>
        <fullName evidence="1">Uncharacterized protein</fullName>
    </submittedName>
</protein>
<evidence type="ECO:0000313" key="2">
    <source>
        <dbReference type="Proteomes" id="UP001162501"/>
    </source>
</evidence>
<dbReference type="EMBL" id="OX596104">
    <property type="protein sequence ID" value="CAI9700173.1"/>
    <property type="molecule type" value="Genomic_DNA"/>
</dbReference>
<dbReference type="Proteomes" id="UP001162501">
    <property type="component" value="Chromosome 20"/>
</dbReference>
<proteinExistence type="predicted"/>
<reference evidence="1" key="1">
    <citation type="submission" date="2023-05" db="EMBL/GenBank/DDBJ databases">
        <authorList>
            <consortium name="ELIXIR-Norway"/>
        </authorList>
    </citation>
    <scope>NUCLEOTIDE SEQUENCE</scope>
</reference>
<sequence>MTAPWLAGLRAGGSGSGLVSRAALTHFGARFLSLRLARDPPPLPTGTGFTETHLLSSGPCLSLTLNLTGWANICPRKGELAQLEVECVPGGERGHGPRSGSTDAPGSLGRGLGDALTIIKAQSALISVFLK</sequence>
<organism evidence="1 2">
    <name type="scientific">Rangifer tarandus platyrhynchus</name>
    <name type="common">Svalbard reindeer</name>
    <dbReference type="NCBI Taxonomy" id="3082113"/>
    <lineage>
        <taxon>Eukaryota</taxon>
        <taxon>Metazoa</taxon>
        <taxon>Chordata</taxon>
        <taxon>Craniata</taxon>
        <taxon>Vertebrata</taxon>
        <taxon>Euteleostomi</taxon>
        <taxon>Mammalia</taxon>
        <taxon>Eutheria</taxon>
        <taxon>Laurasiatheria</taxon>
        <taxon>Artiodactyla</taxon>
        <taxon>Ruminantia</taxon>
        <taxon>Pecora</taxon>
        <taxon>Cervidae</taxon>
        <taxon>Odocoileinae</taxon>
        <taxon>Rangifer</taxon>
    </lineage>
</organism>
<evidence type="ECO:0000313" key="1">
    <source>
        <dbReference type="EMBL" id="CAI9700173.1"/>
    </source>
</evidence>
<gene>
    <name evidence="1" type="ORF">MRATA1EN3_LOCUS11386</name>
</gene>
<accession>A0ACB0EIP3</accession>